<dbReference type="AlphaFoldDB" id="A0A1W1BK98"/>
<accession>A0A1W1BK98</accession>
<dbReference type="InterPro" id="IPR014710">
    <property type="entry name" value="RmlC-like_jellyroll"/>
</dbReference>
<reference evidence="1" key="1">
    <citation type="submission" date="2016-10" db="EMBL/GenBank/DDBJ databases">
        <authorList>
            <person name="de Groot N.N."/>
        </authorList>
    </citation>
    <scope>NUCLEOTIDE SEQUENCE</scope>
</reference>
<dbReference type="InterPro" id="IPR018490">
    <property type="entry name" value="cNMP-bd_dom_sf"/>
</dbReference>
<keyword evidence="1" id="KW-0418">Kinase</keyword>
<keyword evidence="1" id="KW-0808">Transferase</keyword>
<proteinExistence type="predicted"/>
<protein>
    <submittedName>
        <fullName evidence="1">cAMP-binding proteins-catabolite gene activator and regulatory subunit of cAMP-dependent protein kinases</fullName>
    </submittedName>
</protein>
<dbReference type="EMBL" id="FPHN01000029">
    <property type="protein sequence ID" value="SFV53933.1"/>
    <property type="molecule type" value="Genomic_DNA"/>
</dbReference>
<dbReference type="SUPFAM" id="SSF51206">
    <property type="entry name" value="cAMP-binding domain-like"/>
    <property type="match status" value="1"/>
</dbReference>
<evidence type="ECO:0000313" key="1">
    <source>
        <dbReference type="EMBL" id="SFV53933.1"/>
    </source>
</evidence>
<name>A0A1W1BK98_9ZZZZ</name>
<organism evidence="1">
    <name type="scientific">hydrothermal vent metagenome</name>
    <dbReference type="NCBI Taxonomy" id="652676"/>
    <lineage>
        <taxon>unclassified sequences</taxon>
        <taxon>metagenomes</taxon>
        <taxon>ecological metagenomes</taxon>
    </lineage>
</organism>
<dbReference type="Gene3D" id="2.60.120.10">
    <property type="entry name" value="Jelly Rolls"/>
    <property type="match status" value="1"/>
</dbReference>
<sequence length="181" mass="21423">MEMMTLFKSYSYKKGEFIYGSSDIPAEINFIVKGVVRSFKMEEDGKDFTWAFYYLNDEVMEHRMISDVCVVDYASFLRNESAELAFEVMEDCTVMTITKKDLFALYESDDKWQMFARKIAEDAYCSTRDRTLTLLTKSAKERLEILEDYFPDIFKRVSQQHIASYLGITRQSLNRLRRDKQ</sequence>
<gene>
    <name evidence="1" type="ORF">MNB_SV-14-207</name>
</gene>
<dbReference type="GO" id="GO:0016301">
    <property type="term" value="F:kinase activity"/>
    <property type="evidence" value="ECO:0007669"/>
    <property type="project" value="UniProtKB-KW"/>
</dbReference>